<accession>A0ABR4DQT9</accession>
<keyword evidence="7 12" id="KW-0496">Mitochondrion</keyword>
<evidence type="ECO:0000256" key="10">
    <source>
        <dbReference type="ARBA" id="ARBA00023235"/>
    </source>
</evidence>
<keyword evidence="1 12" id="KW-0547">Nucleotide-binding</keyword>
<keyword evidence="6 12" id="KW-0238">DNA-binding</keyword>
<evidence type="ECO:0000256" key="9">
    <source>
        <dbReference type="ARBA" id="ARBA00023204"/>
    </source>
</evidence>
<keyword evidence="9 12" id="KW-0234">DNA repair</keyword>
<proteinExistence type="inferred from homology"/>
<dbReference type="PANTHER" id="PTHR47642">
    <property type="entry name" value="ATP-DEPENDENT DNA HELICASE"/>
    <property type="match status" value="1"/>
</dbReference>
<dbReference type="InterPro" id="IPR051055">
    <property type="entry name" value="PIF1_helicase"/>
</dbReference>
<evidence type="ECO:0000256" key="12">
    <source>
        <dbReference type="HAMAP-Rule" id="MF_03176"/>
    </source>
</evidence>
<name>A0ABR4DQT9_9PEZI</name>
<dbReference type="Pfam" id="PF05970">
    <property type="entry name" value="PIF1"/>
    <property type="match status" value="1"/>
</dbReference>
<evidence type="ECO:0000256" key="1">
    <source>
        <dbReference type="ARBA" id="ARBA00022741"/>
    </source>
</evidence>
<keyword evidence="5 12" id="KW-0067">ATP-binding</keyword>
<evidence type="ECO:0000256" key="5">
    <source>
        <dbReference type="ARBA" id="ARBA00022840"/>
    </source>
</evidence>
<evidence type="ECO:0000256" key="11">
    <source>
        <dbReference type="ARBA" id="ARBA00023242"/>
    </source>
</evidence>
<dbReference type="CDD" id="cd18037">
    <property type="entry name" value="DEXSc_Pif1_like"/>
    <property type="match status" value="1"/>
</dbReference>
<comment type="cofactor">
    <cofactor evidence="12">
        <name>Mg(2+)</name>
        <dbReference type="ChEBI" id="CHEBI:18420"/>
    </cofactor>
</comment>
<dbReference type="InterPro" id="IPR049163">
    <property type="entry name" value="Pif1-like_2B_dom"/>
</dbReference>
<dbReference type="Proteomes" id="UP001600888">
    <property type="component" value="Unassembled WGS sequence"/>
</dbReference>
<gene>
    <name evidence="12" type="primary">PIF1</name>
    <name evidence="15" type="ORF">FJTKL_06023</name>
</gene>
<organism evidence="15 16">
    <name type="scientific">Diaporthe vaccinii</name>
    <dbReference type="NCBI Taxonomy" id="105482"/>
    <lineage>
        <taxon>Eukaryota</taxon>
        <taxon>Fungi</taxon>
        <taxon>Dikarya</taxon>
        <taxon>Ascomycota</taxon>
        <taxon>Pezizomycotina</taxon>
        <taxon>Sordariomycetes</taxon>
        <taxon>Sordariomycetidae</taxon>
        <taxon>Diaporthales</taxon>
        <taxon>Diaporthaceae</taxon>
        <taxon>Diaporthe</taxon>
        <taxon>Diaporthe eres species complex</taxon>
    </lineage>
</organism>
<feature type="region of interest" description="Disordered" evidence="13">
    <location>
        <begin position="59"/>
        <end position="139"/>
    </location>
</feature>
<protein>
    <recommendedName>
        <fullName evidence="12">ATP-dependent DNA helicase PIF1</fullName>
        <ecNumber evidence="12">5.6.2.3</ecNumber>
    </recommendedName>
    <alternativeName>
        <fullName evidence="12">DNA 5'-3' helicase PIF1</fullName>
    </alternativeName>
    <alternativeName>
        <fullName evidence="12">DNA repair and recombination helicase PIF1</fullName>
    </alternativeName>
</protein>
<evidence type="ECO:0000256" key="3">
    <source>
        <dbReference type="ARBA" id="ARBA00022801"/>
    </source>
</evidence>
<dbReference type="SUPFAM" id="SSF52540">
    <property type="entry name" value="P-loop containing nucleoside triphosphate hydrolases"/>
    <property type="match status" value="2"/>
</dbReference>
<dbReference type="InterPro" id="IPR003593">
    <property type="entry name" value="AAA+_ATPase"/>
</dbReference>
<dbReference type="InterPro" id="IPR048293">
    <property type="entry name" value="PIF1_RRM3_pfh1"/>
</dbReference>
<dbReference type="SMART" id="SM00382">
    <property type="entry name" value="AAA"/>
    <property type="match status" value="1"/>
</dbReference>
<keyword evidence="11 12" id="KW-0539">Nucleus</keyword>
<evidence type="ECO:0000259" key="14">
    <source>
        <dbReference type="SMART" id="SM00382"/>
    </source>
</evidence>
<keyword evidence="16" id="KW-1185">Reference proteome</keyword>
<sequence>MTAGVSGLSPLRSLSRLRTRTWAGTAAIRICSHAHAINQLHPPPPTMSMFKRANATYAAQNKAPQPAKPLAKQLFPSSSPSPRRDSSIKTQFQKNNASSSNGSSKFSQSSKPAGPLQPRASNSSQPMNPPPPVNRMANSKPFASLYNSQNSFEDSPDVIDLTESNVQAPRGGKLVEDIDYFDDDFSDEVDLDYECPSALPPLPPKSTPAKKAVNAPPADDTSVLSWSQSSPTHFQPAQSVSQSTDSQRTSKRAFTEDIDAPSSKPIAKKRSLPPQYLHKKNNDVAPSSTHGTSTPAAKPQAKPKESRTWDLTPGTIKEQQKLLKNKSKKPGVTGAEASAEEIQQAVKSYTVKQSAISLSSEQEHVKKLVCEKGQSVFFTGPAGTGKSVLMRAIIQDLKKKYVKDPERLAVTASTGLAACNIGGMTLHSFAGIGLGKDDAQTLVKKIRRNSKAKNRWMRTRVLIVDEISMVDGDLFDKLSQVGRIIRNNGRPWGGIQLVITGDFFQLPPVPDSHSRDTKFAFEAATWNTSIDHTIGLTEVFRQKDPVFAQMLNEMRLGHISEQTVETFKKMSRPIHFNDGLEVTELFPTRQEVENSNQRRLRELPGEIHRYEALDAGDPNIRDKLLGNMMAPKVLELKKGAQVMLIKNLDETLVNGSLGTVIGFSTESAFEISGGMFDEEQENGDDVDPKVKKRLAAFSRQLSDNAGPDKKKFPLVQFHAVDGTARIMLCCSEPWKVETPTGEVQASREQLPLILAWALSIHKAQGQTLARVKVDLGKVFEKGQAYVALSRAVTQEGLQVLRFDRRKVMAHPRVVSFYQKLYSAESALKKKTGSSIANFAYKTAKPAKLTSMADENDEEEAMASYGY</sequence>
<comment type="caution">
    <text evidence="15">The sequence shown here is derived from an EMBL/GenBank/DDBJ whole genome shotgun (WGS) entry which is preliminary data.</text>
</comment>
<dbReference type="CDD" id="cd18809">
    <property type="entry name" value="SF1_C_RecD"/>
    <property type="match status" value="1"/>
</dbReference>
<evidence type="ECO:0000313" key="15">
    <source>
        <dbReference type="EMBL" id="KAL2272753.1"/>
    </source>
</evidence>
<keyword evidence="3 12" id="KW-0378">Hydrolase</keyword>
<feature type="region of interest" description="Disordered" evidence="13">
    <location>
        <begin position="196"/>
        <end position="309"/>
    </location>
</feature>
<evidence type="ECO:0000256" key="2">
    <source>
        <dbReference type="ARBA" id="ARBA00022763"/>
    </source>
</evidence>
<reference evidence="15 16" key="1">
    <citation type="submission" date="2024-03" db="EMBL/GenBank/DDBJ databases">
        <title>A high-quality draft genome sequence of Diaporthe vaccinii, a causative agent of upright dieback and viscid rot disease in cranberry plants.</title>
        <authorList>
            <person name="Sarrasin M."/>
            <person name="Lang B.F."/>
            <person name="Burger G."/>
        </authorList>
    </citation>
    <scope>NUCLEOTIDE SEQUENCE [LARGE SCALE GENOMIC DNA]</scope>
    <source>
        <strain evidence="15 16">IS7</strain>
    </source>
</reference>
<feature type="compositionally biased region" description="Low complexity" evidence="13">
    <location>
        <begin position="59"/>
        <end position="81"/>
    </location>
</feature>
<feature type="DNA-binding region" evidence="12">
    <location>
        <begin position="783"/>
        <end position="802"/>
    </location>
</feature>
<evidence type="ECO:0000313" key="16">
    <source>
        <dbReference type="Proteomes" id="UP001600888"/>
    </source>
</evidence>
<dbReference type="InterPro" id="IPR027417">
    <property type="entry name" value="P-loop_NTPase"/>
</dbReference>
<keyword evidence="2 12" id="KW-0227">DNA damage</keyword>
<feature type="domain" description="AAA+ ATPase" evidence="14">
    <location>
        <begin position="372"/>
        <end position="531"/>
    </location>
</feature>
<comment type="function">
    <text evidence="12">DNA-dependent ATPase and 5'-3' DNA helicase required for the maintenance of both mitochondrial and nuclear genome stability.</text>
</comment>
<evidence type="ECO:0000256" key="13">
    <source>
        <dbReference type="SAM" id="MobiDB-lite"/>
    </source>
</evidence>
<dbReference type="Pfam" id="PF21530">
    <property type="entry name" value="Pif1_2B_dom"/>
    <property type="match status" value="1"/>
</dbReference>
<evidence type="ECO:0000256" key="7">
    <source>
        <dbReference type="ARBA" id="ARBA00023128"/>
    </source>
</evidence>
<dbReference type="InterPro" id="IPR010285">
    <property type="entry name" value="DNA_helicase_pif1-like_DEAD"/>
</dbReference>
<dbReference type="Gene3D" id="3.40.50.300">
    <property type="entry name" value="P-loop containing nucleotide triphosphate hydrolases"/>
    <property type="match status" value="1"/>
</dbReference>
<keyword evidence="8 12" id="KW-0233">DNA recombination</keyword>
<feature type="binding site" evidence="12">
    <location>
        <begin position="380"/>
        <end position="387"/>
    </location>
    <ligand>
        <name>ATP</name>
        <dbReference type="ChEBI" id="CHEBI:30616"/>
    </ligand>
</feature>
<comment type="subunit">
    <text evidence="12">Monomer.</text>
</comment>
<comment type="subcellular location">
    <subcellularLocation>
        <location evidence="12">Nucleus</location>
    </subcellularLocation>
    <subcellularLocation>
        <location evidence="12">Mitochondrion</location>
    </subcellularLocation>
</comment>
<feature type="compositionally biased region" description="Low complexity" evidence="13">
    <location>
        <begin position="94"/>
        <end position="111"/>
    </location>
</feature>
<comment type="similarity">
    <text evidence="12">Belongs to the helicase family. PIF1 subfamily.</text>
</comment>
<feature type="compositionally biased region" description="Polar residues" evidence="13">
    <location>
        <begin position="222"/>
        <end position="247"/>
    </location>
</feature>
<evidence type="ECO:0000256" key="6">
    <source>
        <dbReference type="ARBA" id="ARBA00023125"/>
    </source>
</evidence>
<keyword evidence="10 12" id="KW-0413">Isomerase</keyword>
<dbReference type="PANTHER" id="PTHR47642:SF5">
    <property type="entry name" value="ATP-DEPENDENT DNA HELICASE"/>
    <property type="match status" value="1"/>
</dbReference>
<evidence type="ECO:0000256" key="8">
    <source>
        <dbReference type="ARBA" id="ARBA00023172"/>
    </source>
</evidence>
<feature type="compositionally biased region" description="Polar residues" evidence="13">
    <location>
        <begin position="284"/>
        <end position="295"/>
    </location>
</feature>
<dbReference type="EMBL" id="JBAWTH010000218">
    <property type="protein sequence ID" value="KAL2272753.1"/>
    <property type="molecule type" value="Genomic_DNA"/>
</dbReference>
<dbReference type="EC" id="5.6.2.3" evidence="12"/>
<dbReference type="HAMAP" id="MF_03176">
    <property type="entry name" value="PIF1"/>
    <property type="match status" value="1"/>
</dbReference>
<comment type="catalytic activity">
    <reaction evidence="12">
        <text>ATP + H2O = ADP + phosphate + H(+)</text>
        <dbReference type="Rhea" id="RHEA:13065"/>
        <dbReference type="ChEBI" id="CHEBI:15377"/>
        <dbReference type="ChEBI" id="CHEBI:15378"/>
        <dbReference type="ChEBI" id="CHEBI:30616"/>
        <dbReference type="ChEBI" id="CHEBI:43474"/>
        <dbReference type="ChEBI" id="CHEBI:456216"/>
        <dbReference type="EC" id="5.6.2.3"/>
    </reaction>
</comment>
<keyword evidence="4 12" id="KW-0347">Helicase</keyword>
<evidence type="ECO:0000256" key="4">
    <source>
        <dbReference type="ARBA" id="ARBA00022806"/>
    </source>
</evidence>